<dbReference type="PROSITE" id="PS51257">
    <property type="entry name" value="PROKAR_LIPOPROTEIN"/>
    <property type="match status" value="1"/>
</dbReference>
<comment type="similarity">
    <text evidence="1">Belongs to the leucine-binding protein family.</text>
</comment>
<feature type="chain" id="PRO_5047217092" evidence="3">
    <location>
        <begin position="24"/>
        <end position="418"/>
    </location>
</feature>
<evidence type="ECO:0000256" key="3">
    <source>
        <dbReference type="SAM" id="SignalP"/>
    </source>
</evidence>
<dbReference type="CDD" id="cd06342">
    <property type="entry name" value="PBP1_ABC_LIVBP-like"/>
    <property type="match status" value="1"/>
</dbReference>
<protein>
    <submittedName>
        <fullName evidence="5">Branched-chain amino acid ABC transporter substrate-binding protein</fullName>
    </submittedName>
</protein>
<accession>A0ABT7B4Y8</accession>
<feature type="signal peptide" evidence="3">
    <location>
        <begin position="1"/>
        <end position="23"/>
    </location>
</feature>
<dbReference type="Gene3D" id="3.40.50.2300">
    <property type="match status" value="2"/>
</dbReference>
<comment type="caution">
    <text evidence="5">The sequence shown here is derived from an EMBL/GenBank/DDBJ whole genome shotgun (WGS) entry which is preliminary data.</text>
</comment>
<dbReference type="EMBL" id="JAQOSO010000044">
    <property type="protein sequence ID" value="MDJ1174191.1"/>
    <property type="molecule type" value="Genomic_DNA"/>
</dbReference>
<feature type="domain" description="Leucine-binding protein" evidence="4">
    <location>
        <begin position="45"/>
        <end position="378"/>
    </location>
</feature>
<evidence type="ECO:0000259" key="4">
    <source>
        <dbReference type="Pfam" id="PF13458"/>
    </source>
</evidence>
<reference evidence="5 6" key="1">
    <citation type="submission" date="2023-01" db="EMBL/GenBank/DDBJ databases">
        <title>Novel diversity within Roseofilum (Cyanobacteria; Desertifilaceae) from marine benthic mats with descriptions of four novel species.</title>
        <authorList>
            <person name="Wang Y."/>
            <person name="Berthold D.E."/>
            <person name="Hu J."/>
            <person name="Lefler F.W."/>
            <person name="Laughinghouse H.D. IV."/>
        </authorList>
    </citation>
    <scope>NUCLEOTIDE SEQUENCE [LARGE SCALE GENOMIC DNA]</scope>
    <source>
        <strain evidence="5 6">BLCC-M114</strain>
    </source>
</reference>
<sequence>MILKNKWTIRDLLMLLGILGLSACGSNLPECTDRLGCVTVGPDEPIELGVLQSLSGNMTPVGKTQLNSIELAIKERNTQLLGHPLVLHTEDELCSEEGGANGALKLAANPQIIAVWGTTCSNAATEASQILSEAGRVMVSATNTAPSLTAIASEAASDWSVGYFRTAYNGAKVGEVAAQFAIEQLGVNRAATLNDGDAFTEGLSQSFEEAFRELGGEVVLRGAVNKGDRNMKPILRSIAASESQLLFMPLFPAEATELLSQLRQMPNLSNLILITGDSLQSDPVLRAIGEDGVGLYFVTFAWPDREALDELKQAYEGEYGYPPEHPYYSFAYDAANMVLEAIATVAVRSPNGTLQIGRQALRDALYKISDFPGVTGTLSCNQFGDCASGQFSILQLNDPAAGLEGLNANRVYLYQPNP</sequence>
<gene>
    <name evidence="5" type="ORF">PMG25_08810</name>
</gene>
<proteinExistence type="inferred from homology"/>
<evidence type="ECO:0000313" key="5">
    <source>
        <dbReference type="EMBL" id="MDJ1174191.1"/>
    </source>
</evidence>
<dbReference type="RefSeq" id="WP_283766524.1">
    <property type="nucleotide sequence ID" value="NZ_JAQOSO010000044.1"/>
</dbReference>
<name>A0ABT7B4Y8_9CYAN</name>
<evidence type="ECO:0000256" key="2">
    <source>
        <dbReference type="ARBA" id="ARBA00022729"/>
    </source>
</evidence>
<dbReference type="PANTHER" id="PTHR30483">
    <property type="entry name" value="LEUCINE-SPECIFIC-BINDING PROTEIN"/>
    <property type="match status" value="1"/>
</dbReference>
<dbReference type="PANTHER" id="PTHR30483:SF6">
    <property type="entry name" value="PERIPLASMIC BINDING PROTEIN OF ABC TRANSPORTER FOR NATURAL AMINO ACIDS"/>
    <property type="match status" value="1"/>
</dbReference>
<organism evidence="5 6">
    <name type="scientific">Roseofilum capinflatum BLCC-M114</name>
    <dbReference type="NCBI Taxonomy" id="3022440"/>
    <lineage>
        <taxon>Bacteria</taxon>
        <taxon>Bacillati</taxon>
        <taxon>Cyanobacteriota</taxon>
        <taxon>Cyanophyceae</taxon>
        <taxon>Desertifilales</taxon>
        <taxon>Desertifilaceae</taxon>
        <taxon>Roseofilum</taxon>
        <taxon>Roseofilum capinflatum</taxon>
    </lineage>
</organism>
<keyword evidence="6" id="KW-1185">Reference proteome</keyword>
<dbReference type="Pfam" id="PF13458">
    <property type="entry name" value="Peripla_BP_6"/>
    <property type="match status" value="1"/>
</dbReference>
<dbReference type="Proteomes" id="UP001235849">
    <property type="component" value="Unassembled WGS sequence"/>
</dbReference>
<keyword evidence="2 3" id="KW-0732">Signal</keyword>
<evidence type="ECO:0000256" key="1">
    <source>
        <dbReference type="ARBA" id="ARBA00010062"/>
    </source>
</evidence>
<dbReference type="SUPFAM" id="SSF53822">
    <property type="entry name" value="Periplasmic binding protein-like I"/>
    <property type="match status" value="1"/>
</dbReference>
<dbReference type="InterPro" id="IPR028082">
    <property type="entry name" value="Peripla_BP_I"/>
</dbReference>
<dbReference type="InterPro" id="IPR028081">
    <property type="entry name" value="Leu-bd"/>
</dbReference>
<dbReference type="InterPro" id="IPR051010">
    <property type="entry name" value="BCAA_transport"/>
</dbReference>
<evidence type="ECO:0000313" key="6">
    <source>
        <dbReference type="Proteomes" id="UP001235849"/>
    </source>
</evidence>